<reference evidence="2" key="1">
    <citation type="submission" date="2020-05" db="EMBL/GenBank/DDBJ databases">
        <title>Mycena genomes resolve the evolution of fungal bioluminescence.</title>
        <authorList>
            <person name="Tsai I.J."/>
        </authorList>
    </citation>
    <scope>NUCLEOTIDE SEQUENCE</scope>
    <source>
        <strain evidence="2">CCC161011</strain>
    </source>
</reference>
<dbReference type="OrthoDB" id="3059793at2759"/>
<evidence type="ECO:0000256" key="1">
    <source>
        <dbReference type="SAM" id="MobiDB-lite"/>
    </source>
</evidence>
<dbReference type="AlphaFoldDB" id="A0A8H6Z7J8"/>
<name>A0A8H6Z7J8_9AGAR</name>
<gene>
    <name evidence="2" type="ORF">MVEN_00063200</name>
</gene>
<proteinExistence type="predicted"/>
<feature type="compositionally biased region" description="Basic residues" evidence="1">
    <location>
        <begin position="371"/>
        <end position="382"/>
    </location>
</feature>
<dbReference type="EMBL" id="JACAZI010000001">
    <property type="protein sequence ID" value="KAF7372049.1"/>
    <property type="molecule type" value="Genomic_DNA"/>
</dbReference>
<dbReference type="Proteomes" id="UP000620124">
    <property type="component" value="Unassembled WGS sequence"/>
</dbReference>
<protein>
    <submittedName>
        <fullName evidence="2">Uncharacterized protein</fullName>
    </submittedName>
</protein>
<organism evidence="2 3">
    <name type="scientific">Mycena venus</name>
    <dbReference type="NCBI Taxonomy" id="2733690"/>
    <lineage>
        <taxon>Eukaryota</taxon>
        <taxon>Fungi</taxon>
        <taxon>Dikarya</taxon>
        <taxon>Basidiomycota</taxon>
        <taxon>Agaricomycotina</taxon>
        <taxon>Agaricomycetes</taxon>
        <taxon>Agaricomycetidae</taxon>
        <taxon>Agaricales</taxon>
        <taxon>Marasmiineae</taxon>
        <taxon>Mycenaceae</taxon>
        <taxon>Mycena</taxon>
    </lineage>
</organism>
<evidence type="ECO:0000313" key="2">
    <source>
        <dbReference type="EMBL" id="KAF7372049.1"/>
    </source>
</evidence>
<feature type="compositionally biased region" description="Low complexity" evidence="1">
    <location>
        <begin position="420"/>
        <end position="431"/>
    </location>
</feature>
<accession>A0A8H6Z7J8</accession>
<keyword evidence="3" id="KW-1185">Reference proteome</keyword>
<comment type="caution">
    <text evidence="2">The sequence shown here is derived from an EMBL/GenBank/DDBJ whole genome shotgun (WGS) entry which is preliminary data.</text>
</comment>
<sequence length="502" mass="56402">MYNDYYNYGYNSYDPPTQYYEPEPVYYEPEPVYYDTDPVCENEVYYDDHDFDNAAEADVYEDIGEGFSADVPSYNEEIMEEFCEDPEVLGDFGEKEQWDSTRYELNGYLEDVDNEEPPHTPEIIGTPYSIDLAHATEAEIDAASWAAVYTQGPPPGESSNTWYDAMDAWHLRIATGCNQEPVVSGDDDVDVLEAAAPPAYVPWMAEQLAEMQGALDRGEIPEDERELWEQDLAELWADELEDQRLQALGYVWDEGRGDYWHPVHGWGADDEGSDPVDASPLPSQFTDVFESAEDVDMPPHLPHATLDLYEPIHLVISPTYTVPPRSTHRKHSPRRYAIPRAIYVPRERPHPSKHPTNRQNGYRSASARPTARNRRPTGRRTRSCPDLRPEPPPHLATALAPAMDHKKRPDTPTMTGTRTAVANDVANNAPAPEEPIQPDIASSITPNTPSPAKSNAWLPTIAAVHTTALPVPPDKPRTRPSTTLAAERRRNAQRPLAKKGKS</sequence>
<feature type="compositionally biased region" description="Polar residues" evidence="1">
    <location>
        <begin position="440"/>
        <end position="453"/>
    </location>
</feature>
<evidence type="ECO:0000313" key="3">
    <source>
        <dbReference type="Proteomes" id="UP000620124"/>
    </source>
</evidence>
<feature type="region of interest" description="Disordered" evidence="1">
    <location>
        <begin position="322"/>
        <end position="502"/>
    </location>
</feature>